<proteinExistence type="predicted"/>
<protein>
    <recommendedName>
        <fullName evidence="3">HAD family phosphatase</fullName>
    </recommendedName>
</protein>
<dbReference type="PANTHER" id="PTHR47829:SF1">
    <property type="entry name" value="HAD FAMILY PHOSPHATASE"/>
    <property type="match status" value="1"/>
</dbReference>
<dbReference type="Gene3D" id="3.40.50.1000">
    <property type="entry name" value="HAD superfamily/HAD-like"/>
    <property type="match status" value="1"/>
</dbReference>
<dbReference type="Proteomes" id="UP000035212">
    <property type="component" value="Chromosome"/>
</dbReference>
<dbReference type="SFLD" id="SFLDS00003">
    <property type="entry name" value="Haloacid_Dehalogenase"/>
    <property type="match status" value="1"/>
</dbReference>
<name>A0A0G3GGI5_9PSED</name>
<reference evidence="1 2" key="1">
    <citation type="journal article" date="2015" name="Stand. Genomic Sci.">
        <title>Complete genome of Pseudomonas chlororaphis strain UFB2, a soil bacterium with antibacterial activity against bacterial canker pathogen of tomato.</title>
        <authorList>
            <person name="Deng P."/>
            <person name="Wang X."/>
            <person name="Baird S.M."/>
            <person name="Lu S.E."/>
        </authorList>
    </citation>
    <scope>NUCLEOTIDE SEQUENCE [LARGE SCALE GENOMIC DNA]</scope>
    <source>
        <strain evidence="1 2">UFB2</strain>
    </source>
</reference>
<dbReference type="InterPro" id="IPR006439">
    <property type="entry name" value="HAD-SF_hydro_IA"/>
</dbReference>
<evidence type="ECO:0008006" key="3">
    <source>
        <dbReference type="Google" id="ProtNLM"/>
    </source>
</evidence>
<dbReference type="CDD" id="cd02603">
    <property type="entry name" value="HAD_sEH-N_like"/>
    <property type="match status" value="1"/>
</dbReference>
<dbReference type="NCBIfam" id="TIGR01509">
    <property type="entry name" value="HAD-SF-IA-v3"/>
    <property type="match status" value="1"/>
</dbReference>
<dbReference type="InterPro" id="IPR023214">
    <property type="entry name" value="HAD_sf"/>
</dbReference>
<dbReference type="PANTHER" id="PTHR47829">
    <property type="entry name" value="HYDROLASE, PUTATIVE (AFU_ORTHOLOGUE AFUA_1G12880)-RELATED"/>
    <property type="match status" value="1"/>
</dbReference>
<organism evidence="1 2">
    <name type="scientific">Pseudomonas chlororaphis</name>
    <dbReference type="NCBI Taxonomy" id="587753"/>
    <lineage>
        <taxon>Bacteria</taxon>
        <taxon>Pseudomonadati</taxon>
        <taxon>Pseudomonadota</taxon>
        <taxon>Gammaproteobacteria</taxon>
        <taxon>Pseudomonadales</taxon>
        <taxon>Pseudomonadaceae</taxon>
        <taxon>Pseudomonas</taxon>
    </lineage>
</organism>
<dbReference type="PATRIC" id="fig|587753.11.peg.4222"/>
<evidence type="ECO:0000313" key="1">
    <source>
        <dbReference type="EMBL" id="AKK00356.1"/>
    </source>
</evidence>
<dbReference type="Gene3D" id="1.10.150.240">
    <property type="entry name" value="Putative phosphatase, domain 2"/>
    <property type="match status" value="1"/>
</dbReference>
<reference evidence="2" key="2">
    <citation type="submission" date="2015-03" db="EMBL/GenBank/DDBJ databases">
        <authorList>
            <person name="Deng P."/>
            <person name="Lu S."/>
        </authorList>
    </citation>
    <scope>NUCLEOTIDE SEQUENCE [LARGE SCALE GENOMIC DNA]</scope>
    <source>
        <strain evidence="2">UFB2</strain>
    </source>
</reference>
<dbReference type="EMBL" id="CP011020">
    <property type="protein sequence ID" value="AKK00356.1"/>
    <property type="molecule type" value="Genomic_DNA"/>
</dbReference>
<gene>
    <name evidence="1" type="ORF">VM99_20615</name>
</gene>
<dbReference type="InterPro" id="IPR023198">
    <property type="entry name" value="PGP-like_dom2"/>
</dbReference>
<dbReference type="SUPFAM" id="SSF56784">
    <property type="entry name" value="HAD-like"/>
    <property type="match status" value="1"/>
</dbReference>
<dbReference type="AlphaFoldDB" id="A0A0G3GGI5"/>
<dbReference type="Pfam" id="PF00702">
    <property type="entry name" value="Hydrolase"/>
    <property type="match status" value="1"/>
</dbReference>
<evidence type="ECO:0000313" key="2">
    <source>
        <dbReference type="Proteomes" id="UP000035212"/>
    </source>
</evidence>
<accession>A0A0G3GGI5</accession>
<dbReference type="InterPro" id="IPR052898">
    <property type="entry name" value="ACAD10-like"/>
</dbReference>
<dbReference type="SFLD" id="SFLDG01129">
    <property type="entry name" value="C1.5:_HAD__Beta-PGM__Phosphata"/>
    <property type="match status" value="1"/>
</dbReference>
<dbReference type="PRINTS" id="PR00413">
    <property type="entry name" value="HADHALOGNASE"/>
</dbReference>
<sequence length="224" mass="24862">MTIQAIWFDFGGVLSPSIDELYRVYQQNTGISRIQMEAAMHAVAKPLNVQFQAPIELAMMTQVEWGQGMSKALSELYPGIDLSRCDFDNHGEQWFSPHSVNEHMFELFHEVKAAGLKACILTNNVVEWETPWRRMVGLDDVADSIVDSCKVKLRKPDPKIFALAADRIGVPAAGCVLIDDVEENCEAARAAGWHAILFVDSHQTQQAVRALIGEAQPRAQAGAR</sequence>
<dbReference type="InterPro" id="IPR036412">
    <property type="entry name" value="HAD-like_sf"/>
</dbReference>